<evidence type="ECO:0000313" key="1">
    <source>
        <dbReference type="EMBL" id="EJW94847.1"/>
    </source>
</evidence>
<name>J9FZ68_9ZZZZ</name>
<comment type="caution">
    <text evidence="1">The sequence shown here is derived from an EMBL/GenBank/DDBJ whole genome shotgun (WGS) entry which is preliminary data.</text>
</comment>
<protein>
    <submittedName>
        <fullName evidence="1">Uncharacterized protein</fullName>
    </submittedName>
</protein>
<reference evidence="1" key="1">
    <citation type="journal article" date="2012" name="PLoS ONE">
        <title>Gene sets for utilization of primary and secondary nutrition supplies in the distal gut of endangered iberian lynx.</title>
        <authorList>
            <person name="Alcaide M."/>
            <person name="Messina E."/>
            <person name="Richter M."/>
            <person name="Bargiela R."/>
            <person name="Peplies J."/>
            <person name="Huws S.A."/>
            <person name="Newbold C.J."/>
            <person name="Golyshin P.N."/>
            <person name="Simon M.A."/>
            <person name="Lopez G."/>
            <person name="Yakimov M.M."/>
            <person name="Ferrer M."/>
        </authorList>
    </citation>
    <scope>NUCLEOTIDE SEQUENCE</scope>
</reference>
<proteinExistence type="predicted"/>
<dbReference type="AlphaFoldDB" id="J9FZ68"/>
<sequence length="62" mass="6775">MHRHGAEAILLEGWFLCCRHSASLPILTLSSTFLLLPAALRFLANLCPAQPLPLPALSDRLP</sequence>
<organism evidence="1">
    <name type="scientific">gut metagenome</name>
    <dbReference type="NCBI Taxonomy" id="749906"/>
    <lineage>
        <taxon>unclassified sequences</taxon>
        <taxon>metagenomes</taxon>
        <taxon>organismal metagenomes</taxon>
    </lineage>
</organism>
<dbReference type="EMBL" id="AMCI01006139">
    <property type="protein sequence ID" value="EJW94847.1"/>
    <property type="molecule type" value="Genomic_DNA"/>
</dbReference>
<accession>J9FZ68</accession>
<gene>
    <name evidence="1" type="ORF">EVA_17046</name>
</gene>